<comment type="cofactor">
    <cofactor evidence="2">
        <name>Zn(2+)</name>
        <dbReference type="ChEBI" id="CHEBI:29105"/>
    </cofactor>
</comment>
<dbReference type="Proteomes" id="UP000230069">
    <property type="component" value="Unassembled WGS sequence"/>
</dbReference>
<evidence type="ECO:0000256" key="3">
    <source>
        <dbReference type="ARBA" id="ARBA00012251"/>
    </source>
</evidence>
<dbReference type="OrthoDB" id="10009520at2759"/>
<organism evidence="11 12">
    <name type="scientific">Aquilegia coerulea</name>
    <name type="common">Rocky mountain columbine</name>
    <dbReference type="NCBI Taxonomy" id="218851"/>
    <lineage>
        <taxon>Eukaryota</taxon>
        <taxon>Viridiplantae</taxon>
        <taxon>Streptophyta</taxon>
        <taxon>Embryophyta</taxon>
        <taxon>Tracheophyta</taxon>
        <taxon>Spermatophyta</taxon>
        <taxon>Magnoliopsida</taxon>
        <taxon>Ranunculales</taxon>
        <taxon>Ranunculaceae</taxon>
        <taxon>Thalictroideae</taxon>
        <taxon>Aquilegia</taxon>
    </lineage>
</organism>
<sequence>MGIEDDDHVSDEDDYYSDDNVYDDLTETINTTTTMNSFGRDKEKNYTVLSEYDLRQRQEDYMTEVSNLLCVSKAVALILLREYNWSVNKLHEAWFANEEQVRNKVGLIEKKPPIINGNTIMACKICYKRETVYDAGCGIHSFCSLCLKNYITKSIVNDGAGCLNLRCPDPSCSVPIDQDLIKKVVSAKDNLTYFRYLVRSYFEGNSNIKLCPAANCTYAVEYKYKVVSCSRSNCDVTCVCTHSFCWKCMEEAHSPVDCGTAAKWISKRREETETMNWILAKCKPCPECKEPLDSTDIKKICSAASCNRMTCKCGFVYCWLCHSRWKDTLHICQIELGADQIKRKRAKSLMDRYTDYYSRQWAANESIRECAKKNLQELQAVYMEKLKNVQGMTSSQLSFITEAWQLIIESRCVLKWTYADRYYLPGGEMKSQLSEYLQSEAESCLERLQHCAEEFNVHHHSNGYGLDFNVFCEKLSNLTNVTQDLFMKLVQELENNVHLVHEGLCGNCNKRGISLTESDQSVIGPLPKKRFFGP</sequence>
<keyword evidence="6" id="KW-0677">Repeat</keyword>
<dbReference type="Pfam" id="PF01485">
    <property type="entry name" value="IBR"/>
    <property type="match status" value="1"/>
</dbReference>
<protein>
    <recommendedName>
        <fullName evidence="3">RBR-type E3 ubiquitin transferase</fullName>
        <ecNumber evidence="3">2.3.2.31</ecNumber>
    </recommendedName>
</protein>
<keyword evidence="8" id="KW-0833">Ubl conjugation pathway</keyword>
<dbReference type="InParanoid" id="A0A2G5D5W1"/>
<keyword evidence="7" id="KW-0863">Zinc-finger</keyword>
<dbReference type="STRING" id="218851.A0A2G5D5W1"/>
<keyword evidence="12" id="KW-1185">Reference proteome</keyword>
<dbReference type="SMART" id="SM00647">
    <property type="entry name" value="IBR"/>
    <property type="match status" value="2"/>
</dbReference>
<reference evidence="11 12" key="1">
    <citation type="submission" date="2017-09" db="EMBL/GenBank/DDBJ databases">
        <title>WGS assembly of Aquilegia coerulea Goldsmith.</title>
        <authorList>
            <person name="Hodges S."/>
            <person name="Kramer E."/>
            <person name="Nordborg M."/>
            <person name="Tomkins J."/>
            <person name="Borevitz J."/>
            <person name="Derieg N."/>
            <person name="Yan J."/>
            <person name="Mihaltcheva S."/>
            <person name="Hayes R.D."/>
            <person name="Rokhsar D."/>
        </authorList>
    </citation>
    <scope>NUCLEOTIDE SEQUENCE [LARGE SCALE GENOMIC DNA]</scope>
    <source>
        <strain evidence="12">cv. Goldsmith</strain>
    </source>
</reference>
<evidence type="ECO:0000256" key="2">
    <source>
        <dbReference type="ARBA" id="ARBA00001947"/>
    </source>
</evidence>
<evidence type="ECO:0000256" key="9">
    <source>
        <dbReference type="ARBA" id="ARBA00022833"/>
    </source>
</evidence>
<evidence type="ECO:0000256" key="5">
    <source>
        <dbReference type="ARBA" id="ARBA00022723"/>
    </source>
</evidence>
<dbReference type="GO" id="GO:0016567">
    <property type="term" value="P:protein ubiquitination"/>
    <property type="evidence" value="ECO:0007669"/>
    <property type="project" value="InterPro"/>
</dbReference>
<dbReference type="EC" id="2.3.2.31" evidence="3"/>
<proteinExistence type="predicted"/>
<dbReference type="Gene3D" id="3.30.40.10">
    <property type="entry name" value="Zinc/RING finger domain, C3HC4 (zinc finger)"/>
    <property type="match status" value="1"/>
</dbReference>
<keyword evidence="5" id="KW-0479">Metal-binding</keyword>
<feature type="domain" description="RING-type" evidence="10">
    <location>
        <begin position="119"/>
        <end position="344"/>
    </location>
</feature>
<evidence type="ECO:0000313" key="11">
    <source>
        <dbReference type="EMBL" id="PIA38597.1"/>
    </source>
</evidence>
<dbReference type="InterPro" id="IPR048962">
    <property type="entry name" value="ARIH1-like_UBL"/>
</dbReference>
<evidence type="ECO:0000256" key="6">
    <source>
        <dbReference type="ARBA" id="ARBA00022737"/>
    </source>
</evidence>
<evidence type="ECO:0000256" key="7">
    <source>
        <dbReference type="ARBA" id="ARBA00022771"/>
    </source>
</evidence>
<evidence type="ECO:0000256" key="8">
    <source>
        <dbReference type="ARBA" id="ARBA00022786"/>
    </source>
</evidence>
<keyword evidence="9" id="KW-0862">Zinc</keyword>
<dbReference type="GO" id="GO:0008270">
    <property type="term" value="F:zinc ion binding"/>
    <property type="evidence" value="ECO:0007669"/>
    <property type="project" value="UniProtKB-KW"/>
</dbReference>
<evidence type="ECO:0000313" key="12">
    <source>
        <dbReference type="Proteomes" id="UP000230069"/>
    </source>
</evidence>
<dbReference type="PROSITE" id="PS51873">
    <property type="entry name" value="TRIAD"/>
    <property type="match status" value="1"/>
</dbReference>
<dbReference type="GO" id="GO:0061630">
    <property type="term" value="F:ubiquitin protein ligase activity"/>
    <property type="evidence" value="ECO:0007669"/>
    <property type="project" value="UniProtKB-EC"/>
</dbReference>
<dbReference type="PANTHER" id="PTHR11685">
    <property type="entry name" value="RBR FAMILY RING FINGER AND IBR DOMAIN-CONTAINING"/>
    <property type="match status" value="1"/>
</dbReference>
<dbReference type="InterPro" id="IPR044066">
    <property type="entry name" value="TRIAD_supradom"/>
</dbReference>
<dbReference type="InterPro" id="IPR013083">
    <property type="entry name" value="Znf_RING/FYVE/PHD"/>
</dbReference>
<dbReference type="InterPro" id="IPR002867">
    <property type="entry name" value="IBR_dom"/>
</dbReference>
<dbReference type="SUPFAM" id="SSF57850">
    <property type="entry name" value="RING/U-box"/>
    <property type="match status" value="3"/>
</dbReference>
<dbReference type="Pfam" id="PF21235">
    <property type="entry name" value="UBA_ARI1"/>
    <property type="match status" value="1"/>
</dbReference>
<accession>A0A2G5D5W1</accession>
<comment type="catalytic activity">
    <reaction evidence="1">
        <text>[E2 ubiquitin-conjugating enzyme]-S-ubiquitinyl-L-cysteine + [acceptor protein]-L-lysine = [E2 ubiquitin-conjugating enzyme]-L-cysteine + [acceptor protein]-N(6)-ubiquitinyl-L-lysine.</text>
        <dbReference type="EC" id="2.3.2.31"/>
    </reaction>
</comment>
<evidence type="ECO:0000256" key="4">
    <source>
        <dbReference type="ARBA" id="ARBA00022679"/>
    </source>
</evidence>
<evidence type="ECO:0000259" key="10">
    <source>
        <dbReference type="PROSITE" id="PS51873"/>
    </source>
</evidence>
<dbReference type="AlphaFoldDB" id="A0A2G5D5W1"/>
<dbReference type="Gene3D" id="1.20.120.1750">
    <property type="match status" value="1"/>
</dbReference>
<gene>
    <name evidence="11" type="ORF">AQUCO_02700070v1</name>
</gene>
<dbReference type="InterPro" id="IPR031127">
    <property type="entry name" value="E3_UB_ligase_RBR"/>
</dbReference>
<evidence type="ECO:0000256" key="1">
    <source>
        <dbReference type="ARBA" id="ARBA00001798"/>
    </source>
</evidence>
<name>A0A2G5D5W1_AQUCA</name>
<dbReference type="CDD" id="cd20346">
    <property type="entry name" value="BRcat_RBR_ANKIB1"/>
    <property type="match status" value="1"/>
</dbReference>
<dbReference type="EMBL" id="KZ305044">
    <property type="protein sequence ID" value="PIA38597.1"/>
    <property type="molecule type" value="Genomic_DNA"/>
</dbReference>
<keyword evidence="4" id="KW-0808">Transferase</keyword>